<dbReference type="EMBL" id="JAKOGI010000363">
    <property type="protein sequence ID" value="KAJ8436136.1"/>
    <property type="molecule type" value="Genomic_DNA"/>
</dbReference>
<sequence>MSDFIGNGDLQEMRWNGPYYTWTNKTIWSRIDRALINIYWYEVFDFTQNHYLANESSDHTPMLIKFPLTDFNKTVDSVVSPLSNSPLNQLRVVMEKLRSRLSKLNRDKYADLRAQLKKAREELTNIQMQLQVSPGDTPLIQAEKDLNYKYSDILSSSLALMQEQCKIEWINYGDECTRIFFAKAKQRKLASYIYQIKDANGDLVEGFDQVSSTLQTFYKVLLREQNTIRKQINMEVAHHGPSLTKDQQVLLYKDFTDKEIRKAIYSIPNFKSPGPDGYNSGHLQKIGPLVCAAVKEFFAKGTVPIYISETRLIITGLKNSSFPLTYLGVLITASRLTKIEYASLVEKIIARVHLWATRNISFIRRARLINNVIFRMFSYWASIFLLPNEVTEKITKIYRNYLWSGTVEYKKAPYIS</sequence>
<keyword evidence="1" id="KW-0175">Coiled coil</keyword>
<proteinExistence type="predicted"/>
<protein>
    <recommendedName>
        <fullName evidence="4">Reverse transcriptase</fullName>
    </recommendedName>
</protein>
<dbReference type="InterPro" id="IPR036691">
    <property type="entry name" value="Endo/exonu/phosph_ase_sf"/>
</dbReference>
<keyword evidence="3" id="KW-1185">Reference proteome</keyword>
<gene>
    <name evidence="2" type="ORF">Cgig2_033631</name>
</gene>
<dbReference type="PANTHER" id="PTHR33116:SF84">
    <property type="entry name" value="RNA-DIRECTED DNA POLYMERASE"/>
    <property type="match status" value="1"/>
</dbReference>
<evidence type="ECO:0000313" key="2">
    <source>
        <dbReference type="EMBL" id="KAJ8436136.1"/>
    </source>
</evidence>
<evidence type="ECO:0000313" key="3">
    <source>
        <dbReference type="Proteomes" id="UP001153076"/>
    </source>
</evidence>
<dbReference type="PANTHER" id="PTHR33116">
    <property type="entry name" value="REVERSE TRANSCRIPTASE ZINC-BINDING DOMAIN-CONTAINING PROTEIN-RELATED-RELATED"/>
    <property type="match status" value="1"/>
</dbReference>
<evidence type="ECO:0000256" key="1">
    <source>
        <dbReference type="SAM" id="Coils"/>
    </source>
</evidence>
<dbReference type="SUPFAM" id="SSF56219">
    <property type="entry name" value="DNase I-like"/>
    <property type="match status" value="1"/>
</dbReference>
<feature type="coiled-coil region" evidence="1">
    <location>
        <begin position="87"/>
        <end position="129"/>
    </location>
</feature>
<evidence type="ECO:0008006" key="4">
    <source>
        <dbReference type="Google" id="ProtNLM"/>
    </source>
</evidence>
<reference evidence="2" key="1">
    <citation type="submission" date="2022-04" db="EMBL/GenBank/DDBJ databases">
        <title>Carnegiea gigantea Genome sequencing and assembly v2.</title>
        <authorList>
            <person name="Copetti D."/>
            <person name="Sanderson M.J."/>
            <person name="Burquez A."/>
            <person name="Wojciechowski M.F."/>
        </authorList>
    </citation>
    <scope>NUCLEOTIDE SEQUENCE</scope>
    <source>
        <strain evidence="2">SGP5-SGP5p</strain>
        <tissue evidence="2">Aerial part</tissue>
    </source>
</reference>
<dbReference type="OrthoDB" id="1741802at2759"/>
<accession>A0A9Q1K2U3</accession>
<comment type="caution">
    <text evidence="2">The sequence shown here is derived from an EMBL/GenBank/DDBJ whole genome shotgun (WGS) entry which is preliminary data.</text>
</comment>
<dbReference type="AlphaFoldDB" id="A0A9Q1K2U3"/>
<dbReference type="Proteomes" id="UP001153076">
    <property type="component" value="Unassembled WGS sequence"/>
</dbReference>
<organism evidence="2 3">
    <name type="scientific">Carnegiea gigantea</name>
    <dbReference type="NCBI Taxonomy" id="171969"/>
    <lineage>
        <taxon>Eukaryota</taxon>
        <taxon>Viridiplantae</taxon>
        <taxon>Streptophyta</taxon>
        <taxon>Embryophyta</taxon>
        <taxon>Tracheophyta</taxon>
        <taxon>Spermatophyta</taxon>
        <taxon>Magnoliopsida</taxon>
        <taxon>eudicotyledons</taxon>
        <taxon>Gunneridae</taxon>
        <taxon>Pentapetalae</taxon>
        <taxon>Caryophyllales</taxon>
        <taxon>Cactineae</taxon>
        <taxon>Cactaceae</taxon>
        <taxon>Cactoideae</taxon>
        <taxon>Echinocereeae</taxon>
        <taxon>Carnegiea</taxon>
    </lineage>
</organism>
<name>A0A9Q1K2U3_9CARY</name>